<dbReference type="AlphaFoldDB" id="A0A484KCG4"/>
<keyword evidence="12 17" id="KW-1133">Transmembrane helix</keyword>
<evidence type="ECO:0000256" key="18">
    <source>
        <dbReference type="SAM" id="SignalP"/>
    </source>
</evidence>
<dbReference type="EMBL" id="OOIL02000262">
    <property type="protein sequence ID" value="VFQ63050.1"/>
    <property type="molecule type" value="Genomic_DNA"/>
</dbReference>
<reference evidence="20 21" key="1">
    <citation type="submission" date="2018-04" db="EMBL/GenBank/DDBJ databases">
        <authorList>
            <person name="Vogel A."/>
        </authorList>
    </citation>
    <scope>NUCLEOTIDE SEQUENCE [LARGE SCALE GENOMIC DNA]</scope>
</reference>
<feature type="chain" id="PRO_5019807684" description="RING-type E3 ubiquitin transferase" evidence="18">
    <location>
        <begin position="26"/>
        <end position="393"/>
    </location>
</feature>
<name>A0A484KCG4_9ASTE</name>
<dbReference type="Gene3D" id="3.30.40.10">
    <property type="entry name" value="Zinc/RING finger domain, C3HC4 (zinc finger)"/>
    <property type="match status" value="1"/>
</dbReference>
<comment type="catalytic activity">
    <reaction evidence="1">
        <text>S-ubiquitinyl-[E2 ubiquitin-conjugating enzyme]-L-cysteine + [acceptor protein]-L-lysine = [E2 ubiquitin-conjugating enzyme]-L-cysteine + N(6)-ubiquitinyl-[acceptor protein]-L-lysine.</text>
        <dbReference type="EC" id="2.3.2.27"/>
    </reaction>
</comment>
<feature type="transmembrane region" description="Helical" evidence="17">
    <location>
        <begin position="41"/>
        <end position="63"/>
    </location>
</feature>
<dbReference type="SMART" id="SM00184">
    <property type="entry name" value="RING"/>
    <property type="match status" value="1"/>
</dbReference>
<comment type="subcellular location">
    <subcellularLocation>
        <location evidence="2">Membrane</location>
        <topology evidence="2">Single-pass membrane protein</topology>
    </subcellularLocation>
</comment>
<evidence type="ECO:0000259" key="19">
    <source>
        <dbReference type="PROSITE" id="PS50089"/>
    </source>
</evidence>
<keyword evidence="13 17" id="KW-0472">Membrane</keyword>
<comment type="similarity">
    <text evidence="14">Belongs to the RING-type zinc finger family. ATL subfamily.</text>
</comment>
<evidence type="ECO:0000256" key="9">
    <source>
        <dbReference type="ARBA" id="ARBA00022771"/>
    </source>
</evidence>
<feature type="domain" description="RING-type" evidence="19">
    <location>
        <begin position="134"/>
        <end position="176"/>
    </location>
</feature>
<dbReference type="InterPro" id="IPR013083">
    <property type="entry name" value="Znf_RING/FYVE/PHD"/>
</dbReference>
<evidence type="ECO:0000256" key="10">
    <source>
        <dbReference type="ARBA" id="ARBA00022786"/>
    </source>
</evidence>
<evidence type="ECO:0000256" key="16">
    <source>
        <dbReference type="SAM" id="MobiDB-lite"/>
    </source>
</evidence>
<feature type="compositionally biased region" description="Polar residues" evidence="16">
    <location>
        <begin position="312"/>
        <end position="321"/>
    </location>
</feature>
<keyword evidence="21" id="KW-1185">Reference proteome</keyword>
<comment type="pathway">
    <text evidence="3">Protein modification; protein ubiquitination.</text>
</comment>
<evidence type="ECO:0000256" key="1">
    <source>
        <dbReference type="ARBA" id="ARBA00000900"/>
    </source>
</evidence>
<evidence type="ECO:0000256" key="3">
    <source>
        <dbReference type="ARBA" id="ARBA00004906"/>
    </source>
</evidence>
<dbReference type="PROSITE" id="PS50089">
    <property type="entry name" value="ZF_RING_2"/>
    <property type="match status" value="1"/>
</dbReference>
<feature type="signal peptide" evidence="18">
    <location>
        <begin position="1"/>
        <end position="25"/>
    </location>
</feature>
<evidence type="ECO:0000256" key="12">
    <source>
        <dbReference type="ARBA" id="ARBA00022989"/>
    </source>
</evidence>
<dbReference type="GO" id="GO:0016020">
    <property type="term" value="C:membrane"/>
    <property type="evidence" value="ECO:0007669"/>
    <property type="project" value="UniProtKB-SubCell"/>
</dbReference>
<keyword evidence="6 17" id="KW-0812">Transmembrane</keyword>
<dbReference type="Proteomes" id="UP000595140">
    <property type="component" value="Unassembled WGS sequence"/>
</dbReference>
<dbReference type="CDD" id="cd16461">
    <property type="entry name" value="RING-H2_EL5-like"/>
    <property type="match status" value="1"/>
</dbReference>
<accession>A0A484KCG4</accession>
<evidence type="ECO:0000313" key="20">
    <source>
        <dbReference type="EMBL" id="VFQ63050.1"/>
    </source>
</evidence>
<evidence type="ECO:0000256" key="5">
    <source>
        <dbReference type="ARBA" id="ARBA00022679"/>
    </source>
</evidence>
<evidence type="ECO:0000256" key="7">
    <source>
        <dbReference type="ARBA" id="ARBA00022723"/>
    </source>
</evidence>
<dbReference type="GO" id="GO:0061630">
    <property type="term" value="F:ubiquitin protein ligase activity"/>
    <property type="evidence" value="ECO:0007669"/>
    <property type="project" value="UniProtKB-EC"/>
</dbReference>
<keyword evidence="7" id="KW-0479">Metal-binding</keyword>
<keyword evidence="11" id="KW-0862">Zinc</keyword>
<keyword evidence="8 18" id="KW-0732">Signal</keyword>
<evidence type="ECO:0000256" key="8">
    <source>
        <dbReference type="ARBA" id="ARBA00022729"/>
    </source>
</evidence>
<evidence type="ECO:0000256" key="14">
    <source>
        <dbReference type="ARBA" id="ARBA00024209"/>
    </source>
</evidence>
<dbReference type="OrthoDB" id="8062037at2759"/>
<keyword evidence="10" id="KW-0833">Ubl conjugation pathway</keyword>
<dbReference type="EC" id="2.3.2.27" evidence="4"/>
<evidence type="ECO:0000256" key="17">
    <source>
        <dbReference type="SAM" id="Phobius"/>
    </source>
</evidence>
<evidence type="ECO:0000256" key="4">
    <source>
        <dbReference type="ARBA" id="ARBA00012483"/>
    </source>
</evidence>
<feature type="region of interest" description="Disordered" evidence="16">
    <location>
        <begin position="310"/>
        <end position="331"/>
    </location>
</feature>
<evidence type="ECO:0000256" key="11">
    <source>
        <dbReference type="ARBA" id="ARBA00022833"/>
    </source>
</evidence>
<organism evidence="20 21">
    <name type="scientific">Cuscuta campestris</name>
    <dbReference type="NCBI Taxonomy" id="132261"/>
    <lineage>
        <taxon>Eukaryota</taxon>
        <taxon>Viridiplantae</taxon>
        <taxon>Streptophyta</taxon>
        <taxon>Embryophyta</taxon>
        <taxon>Tracheophyta</taxon>
        <taxon>Spermatophyta</taxon>
        <taxon>Magnoliopsida</taxon>
        <taxon>eudicotyledons</taxon>
        <taxon>Gunneridae</taxon>
        <taxon>Pentapetalae</taxon>
        <taxon>asterids</taxon>
        <taxon>lamiids</taxon>
        <taxon>Solanales</taxon>
        <taxon>Convolvulaceae</taxon>
        <taxon>Cuscuteae</taxon>
        <taxon>Cuscuta</taxon>
        <taxon>Cuscuta subgen. Grammica</taxon>
        <taxon>Cuscuta sect. Cleistogrammica</taxon>
    </lineage>
</organism>
<sequence>MSLVMMMMKFLVLFVYSIFIFSVGAQESNPSVQDALRNFEPSLAIVIGILSILFSLTFLLLIYAKFCHGPPAGTAPAGGAGAAGGSVHNGSLLEFQAGLVRSRSQSSGLDRTVVESLPLFKFSSLKGSRDGLECAVCLSRFEDPEILRLLPKCKHAFHVGCIDQWLQKHSTCPLCRHKIGSDDLASLQYSRSLRFLWSNRHQQPEAARDDEQTTNLEVHIHRLENSRSWSSRFIRKSGIKKLNHRINIVSAEVVFKNRWSNVSSSDLMILTSEMILDSTSSRFSSLGRNSIDRHSSTAARVIAEPDPVFAKKSNNNHETCPSSSSSNSRIVSKTMSEIVIHPRFSLKNNNGSDLSAEDDRNVKEERRRKAWLPIARRTVEWFASRERRQSINV</sequence>
<dbReference type="FunFam" id="3.30.40.10:FF:000285">
    <property type="entry name" value="RING-H2 finger protein ATL43"/>
    <property type="match status" value="1"/>
</dbReference>
<evidence type="ECO:0000256" key="15">
    <source>
        <dbReference type="PROSITE-ProRule" id="PRU00175"/>
    </source>
</evidence>
<keyword evidence="5" id="KW-0808">Transferase</keyword>
<dbReference type="GO" id="GO:0008270">
    <property type="term" value="F:zinc ion binding"/>
    <property type="evidence" value="ECO:0007669"/>
    <property type="project" value="UniProtKB-KW"/>
</dbReference>
<dbReference type="InterPro" id="IPR001841">
    <property type="entry name" value="Znf_RING"/>
</dbReference>
<keyword evidence="9 15" id="KW-0863">Zinc-finger</keyword>
<evidence type="ECO:0000256" key="13">
    <source>
        <dbReference type="ARBA" id="ARBA00023136"/>
    </source>
</evidence>
<proteinExistence type="inferred from homology"/>
<dbReference type="PANTHER" id="PTHR46539:SF1">
    <property type="entry name" value="E3 UBIQUITIN-PROTEIN LIGASE ATL42"/>
    <property type="match status" value="1"/>
</dbReference>
<evidence type="ECO:0000256" key="2">
    <source>
        <dbReference type="ARBA" id="ARBA00004167"/>
    </source>
</evidence>
<dbReference type="PANTHER" id="PTHR46539">
    <property type="entry name" value="E3 UBIQUITIN-PROTEIN LIGASE ATL42"/>
    <property type="match status" value="1"/>
</dbReference>
<protein>
    <recommendedName>
        <fullName evidence="4">RING-type E3 ubiquitin transferase</fullName>
        <ecNumber evidence="4">2.3.2.27</ecNumber>
    </recommendedName>
</protein>
<evidence type="ECO:0000313" key="21">
    <source>
        <dbReference type="Proteomes" id="UP000595140"/>
    </source>
</evidence>
<gene>
    <name evidence="20" type="ORF">CCAM_LOCUS4826</name>
</gene>
<dbReference type="Pfam" id="PF13639">
    <property type="entry name" value="zf-RING_2"/>
    <property type="match status" value="1"/>
</dbReference>
<dbReference type="SUPFAM" id="SSF57850">
    <property type="entry name" value="RING/U-box"/>
    <property type="match status" value="1"/>
</dbReference>
<evidence type="ECO:0000256" key="6">
    <source>
        <dbReference type="ARBA" id="ARBA00022692"/>
    </source>
</evidence>